<proteinExistence type="predicted"/>
<evidence type="ECO:0000313" key="2">
    <source>
        <dbReference type="Proteomes" id="UP000693689"/>
    </source>
</evidence>
<organism evidence="1 2">
    <name type="scientific">Cellulophaga phage Nekkels_1</name>
    <dbReference type="NCBI Taxonomy" id="2745692"/>
    <lineage>
        <taxon>Viruses</taxon>
        <taxon>Duplodnaviria</taxon>
        <taxon>Heunggongvirae</taxon>
        <taxon>Uroviricota</taxon>
        <taxon>Caudoviricetes</taxon>
        <taxon>Assiduviridae</taxon>
        <taxon>Nekkelsvirus</taxon>
        <taxon>Nekkelsvirus Nekkels</taxon>
    </lineage>
</organism>
<keyword evidence="2" id="KW-1185">Reference proteome</keyword>
<accession>A0A8E4UXJ7</accession>
<dbReference type="EMBL" id="MT732443">
    <property type="protein sequence ID" value="QQO97085.1"/>
    <property type="molecule type" value="Genomic_DNA"/>
</dbReference>
<sequence length="79" mass="9789">MFKELDYKNGKSSNFFYTLLFAVFDKYRQLFISIEMEEAKKRGFKFYRNVYGDEINYINCRSLWVDQKSRTWRVEQLNM</sequence>
<protein>
    <submittedName>
        <fullName evidence="1">Uncharacterized protein</fullName>
    </submittedName>
</protein>
<dbReference type="Proteomes" id="UP000693689">
    <property type="component" value="Segment"/>
</dbReference>
<reference evidence="1 2" key="1">
    <citation type="submission" date="2020-07" db="EMBL/GenBank/DDBJ databases">
        <title>Highly diverse flavobacterial phages as mortality factor during North Sea spring blooms.</title>
        <authorList>
            <person name="Bartlau N."/>
            <person name="Wichels A."/>
            <person name="Krohne G."/>
            <person name="Adriaenssens E.M."/>
            <person name="Heins A."/>
            <person name="Fuchs B.M."/>
            <person name="Amann R."/>
            <person name="Moraru C."/>
        </authorList>
    </citation>
    <scope>NUCLEOTIDE SEQUENCE [LARGE SCALE GENOMIC DNA]</scope>
</reference>
<name>A0A8E4UXJ7_9CAUD</name>
<evidence type="ECO:0000313" key="1">
    <source>
        <dbReference type="EMBL" id="QQO97085.1"/>
    </source>
</evidence>
<gene>
    <name evidence="1" type="ORF">Nekkels1_8</name>
</gene>